<evidence type="ECO:0000256" key="2">
    <source>
        <dbReference type="ARBA" id="ARBA00022692"/>
    </source>
</evidence>
<feature type="transmembrane region" description="Helical" evidence="6">
    <location>
        <begin position="158"/>
        <end position="179"/>
    </location>
</feature>
<accession>U2RNJ8</accession>
<comment type="caution">
    <text evidence="8">The sequence shown here is derived from an EMBL/GenBank/DDBJ whole genome shotgun (WGS) entry which is preliminary data.</text>
</comment>
<keyword evidence="4 6" id="KW-0472">Membrane</keyword>
<feature type="transmembrane region" description="Helical" evidence="6">
    <location>
        <begin position="96"/>
        <end position="122"/>
    </location>
</feature>
<evidence type="ECO:0000259" key="7">
    <source>
        <dbReference type="Pfam" id="PF01694"/>
    </source>
</evidence>
<dbReference type="EC" id="3.4.21.-" evidence="8"/>
<gene>
    <name evidence="8" type="ORF">HMPREF0682_0084</name>
</gene>
<evidence type="ECO:0000313" key="8">
    <source>
        <dbReference type="EMBL" id="ERK55128.1"/>
    </source>
</evidence>
<proteinExistence type="predicted"/>
<dbReference type="Proteomes" id="UP000017052">
    <property type="component" value="Unassembled WGS sequence"/>
</dbReference>
<keyword evidence="2 6" id="KW-0812">Transmembrane</keyword>
<dbReference type="GO" id="GO:0004252">
    <property type="term" value="F:serine-type endopeptidase activity"/>
    <property type="evidence" value="ECO:0007669"/>
    <property type="project" value="InterPro"/>
</dbReference>
<dbReference type="EMBL" id="ACVN02000195">
    <property type="protein sequence ID" value="ERK55128.1"/>
    <property type="molecule type" value="Genomic_DNA"/>
</dbReference>
<feature type="region of interest" description="Disordered" evidence="5">
    <location>
        <begin position="1"/>
        <end position="49"/>
    </location>
</feature>
<dbReference type="SUPFAM" id="SSF144091">
    <property type="entry name" value="Rhomboid-like"/>
    <property type="match status" value="1"/>
</dbReference>
<feature type="transmembrane region" description="Helical" evidence="6">
    <location>
        <begin position="239"/>
        <end position="257"/>
    </location>
</feature>
<evidence type="ECO:0000256" key="4">
    <source>
        <dbReference type="ARBA" id="ARBA00023136"/>
    </source>
</evidence>
<feature type="domain" description="Peptidase S54 rhomboid" evidence="7">
    <location>
        <begin position="91"/>
        <end position="229"/>
    </location>
</feature>
<dbReference type="AlphaFoldDB" id="U2RNJ8"/>
<reference evidence="8" key="1">
    <citation type="submission" date="2013-08" db="EMBL/GenBank/DDBJ databases">
        <authorList>
            <person name="Durkin A.S."/>
            <person name="Haft D.R."/>
            <person name="McCorrison J."/>
            <person name="Torralba M."/>
            <person name="Gillis M."/>
            <person name="Haft D.H."/>
            <person name="Methe B."/>
            <person name="Sutton G."/>
            <person name="Nelson K.E."/>
        </authorList>
    </citation>
    <scope>NUCLEOTIDE SEQUENCE [LARGE SCALE GENOMIC DNA]</scope>
    <source>
        <strain evidence="8">F0233</strain>
    </source>
</reference>
<evidence type="ECO:0000256" key="5">
    <source>
        <dbReference type="SAM" id="MobiDB-lite"/>
    </source>
</evidence>
<organism evidence="8 9">
    <name type="scientific">Propionibacterium acidifaciens F0233</name>
    <dbReference type="NCBI Taxonomy" id="553198"/>
    <lineage>
        <taxon>Bacteria</taxon>
        <taxon>Bacillati</taxon>
        <taxon>Actinomycetota</taxon>
        <taxon>Actinomycetes</taxon>
        <taxon>Propionibacteriales</taxon>
        <taxon>Propionibacteriaceae</taxon>
        <taxon>Propionibacterium</taxon>
    </lineage>
</organism>
<dbReference type="Gene3D" id="1.20.1540.10">
    <property type="entry name" value="Rhomboid-like"/>
    <property type="match status" value="1"/>
</dbReference>
<evidence type="ECO:0000256" key="1">
    <source>
        <dbReference type="ARBA" id="ARBA00004141"/>
    </source>
</evidence>
<dbReference type="GO" id="GO:0016020">
    <property type="term" value="C:membrane"/>
    <property type="evidence" value="ECO:0007669"/>
    <property type="project" value="UniProtKB-SubCell"/>
</dbReference>
<keyword evidence="9" id="KW-1185">Reference proteome</keyword>
<evidence type="ECO:0000256" key="6">
    <source>
        <dbReference type="SAM" id="Phobius"/>
    </source>
</evidence>
<dbReference type="PANTHER" id="PTHR43066:SF11">
    <property type="entry name" value="PEPTIDASE S54 RHOMBOID DOMAIN-CONTAINING PROTEIN"/>
    <property type="match status" value="1"/>
</dbReference>
<dbReference type="RefSeq" id="WP_021797720.1">
    <property type="nucleotide sequence ID" value="NZ_ACVN02000195.1"/>
</dbReference>
<dbReference type="InterPro" id="IPR022764">
    <property type="entry name" value="Peptidase_S54_rhomboid_dom"/>
</dbReference>
<protein>
    <submittedName>
        <fullName evidence="8">Peptidase, S54 family</fullName>
        <ecNumber evidence="8">3.4.21.-</ecNumber>
    </submittedName>
</protein>
<feature type="transmembrane region" description="Helical" evidence="6">
    <location>
        <begin position="56"/>
        <end position="76"/>
    </location>
</feature>
<feature type="compositionally biased region" description="Pro residues" evidence="5">
    <location>
        <begin position="23"/>
        <end position="36"/>
    </location>
</feature>
<dbReference type="PANTHER" id="PTHR43066">
    <property type="entry name" value="RHOMBOID-RELATED PROTEIN"/>
    <property type="match status" value="1"/>
</dbReference>
<comment type="subcellular location">
    <subcellularLocation>
        <location evidence="1">Membrane</location>
        <topology evidence="1">Multi-pass membrane protein</topology>
    </subcellularLocation>
</comment>
<feature type="transmembrane region" description="Helical" evidence="6">
    <location>
        <begin position="191"/>
        <end position="209"/>
    </location>
</feature>
<keyword evidence="3 6" id="KW-1133">Transmembrane helix</keyword>
<evidence type="ECO:0000256" key="3">
    <source>
        <dbReference type="ARBA" id="ARBA00022989"/>
    </source>
</evidence>
<keyword evidence="8" id="KW-0378">Hydrolase</keyword>
<dbReference type="Pfam" id="PF01694">
    <property type="entry name" value="Rhomboid"/>
    <property type="match status" value="1"/>
</dbReference>
<name>U2RNJ8_9ACTN</name>
<dbReference type="InterPro" id="IPR035952">
    <property type="entry name" value="Rhomboid-like_sf"/>
</dbReference>
<evidence type="ECO:0000313" key="9">
    <source>
        <dbReference type="Proteomes" id="UP000017052"/>
    </source>
</evidence>
<sequence length="258" mass="26946">GAGAQGSPWGPPRPQEHQAAPGLPGPAGPAPRPPRPAAASDGYVAPDRDADTGRPVVTYTMMAICGALWLLTTVAPRLTGVLELVPDLALHQPWRLLTGGFLYLGGSLLDISLGLLTIWIVGQAIEPAMGRRDFLLLYLLSLLGGSAAAVLWSRASHGSLLVSGASAAIWGMFGVLVTLRPKGWSKESTSGLWVLVGLNVLYVILIPTIAWQVKLGGFLIGLAAGVLVRTRGRAGRSTRALWLLLVPIVLTLGVAALP</sequence>
<feature type="non-terminal residue" evidence="8">
    <location>
        <position position="1"/>
    </location>
</feature>
<feature type="transmembrane region" description="Helical" evidence="6">
    <location>
        <begin position="134"/>
        <end position="152"/>
    </location>
</feature>